<organism evidence="1 2">
    <name type="scientific">Uliginosibacterium paludis</name>
    <dbReference type="NCBI Taxonomy" id="1615952"/>
    <lineage>
        <taxon>Bacteria</taxon>
        <taxon>Pseudomonadati</taxon>
        <taxon>Pseudomonadota</taxon>
        <taxon>Betaproteobacteria</taxon>
        <taxon>Rhodocyclales</taxon>
        <taxon>Zoogloeaceae</taxon>
        <taxon>Uliginosibacterium</taxon>
    </lineage>
</organism>
<sequence>MNVFVATDPMAIPATGVAAQGVPNPRKPIPFDDKADPAVQQMVFGFSMDLRESVEPVFRKQFEQTWSYVAGASYPWDELRRDQRNYSLIVWPTRSSAQSQQIDVYAVLVHEATGRRVWQQMFADPYGTRKALAGSYSRAERLAIVRAMAEKMIDDMKRKGVLAGSGAARTDLAVF</sequence>
<evidence type="ECO:0000313" key="1">
    <source>
        <dbReference type="EMBL" id="MET1489944.1"/>
    </source>
</evidence>
<gene>
    <name evidence="1" type="ORF">ABVT11_08900</name>
</gene>
<name>A0ABV2CPV3_9RHOO</name>
<protein>
    <submittedName>
        <fullName evidence="1">Uncharacterized protein</fullName>
    </submittedName>
</protein>
<dbReference type="Proteomes" id="UP001548590">
    <property type="component" value="Unassembled WGS sequence"/>
</dbReference>
<keyword evidence="2" id="KW-1185">Reference proteome</keyword>
<reference evidence="1 2" key="1">
    <citation type="submission" date="2024-07" db="EMBL/GenBank/DDBJ databases">
        <title>Uliginosibacterium paludis KCTC:42655.</title>
        <authorList>
            <person name="Kim M.K."/>
        </authorList>
    </citation>
    <scope>NUCLEOTIDE SEQUENCE [LARGE SCALE GENOMIC DNA]</scope>
    <source>
        <strain evidence="1 2">KCTC 42655</strain>
    </source>
</reference>
<dbReference type="RefSeq" id="WP_353978379.1">
    <property type="nucleotide sequence ID" value="NZ_JBEWLZ010000004.1"/>
</dbReference>
<proteinExistence type="predicted"/>
<comment type="caution">
    <text evidence="1">The sequence shown here is derived from an EMBL/GenBank/DDBJ whole genome shotgun (WGS) entry which is preliminary data.</text>
</comment>
<accession>A0ABV2CPV3</accession>
<evidence type="ECO:0000313" key="2">
    <source>
        <dbReference type="Proteomes" id="UP001548590"/>
    </source>
</evidence>
<dbReference type="EMBL" id="JBEWLZ010000004">
    <property type="protein sequence ID" value="MET1489944.1"/>
    <property type="molecule type" value="Genomic_DNA"/>
</dbReference>